<name>A0A4Y1NN73_9STAP</name>
<dbReference type="EMBL" id="MF477835">
    <property type="protein sequence ID" value="AXE74991.1"/>
    <property type="molecule type" value="Genomic_DNA"/>
</dbReference>
<proteinExistence type="predicted"/>
<evidence type="ECO:0000313" key="1">
    <source>
        <dbReference type="EMBL" id="AXE74991.1"/>
    </source>
</evidence>
<protein>
    <submittedName>
        <fullName evidence="1">Uncharacterized protein</fullName>
    </submittedName>
</protein>
<organism evidence="1">
    <name type="scientific">Macrococcoides canis</name>
    <dbReference type="NCBI Taxonomy" id="1855823"/>
    <lineage>
        <taxon>Bacteria</taxon>
        <taxon>Bacillati</taxon>
        <taxon>Bacillota</taxon>
        <taxon>Bacilli</taxon>
        <taxon>Bacillales</taxon>
        <taxon>Staphylococcaceae</taxon>
        <taxon>Macrococcoides</taxon>
    </lineage>
</organism>
<sequence>MITIDSRVNKQIAKNLSLEGMEVTKQQQKQILDIINNKKEITNKIIRKIALNNEI</sequence>
<accession>A0A4Y1NN73</accession>
<dbReference type="RefSeq" id="WP_164952789.1">
    <property type="nucleotide sequence ID" value="NZ_CP047363.1"/>
</dbReference>
<reference evidence="1" key="1">
    <citation type="journal article" date="2019" name="J. Antimicrob. Chemother.">
        <title>Macrococcus canis contains recombinogenic methicillin resistance elements and the mecB plasmid found in Staphylococcus aureus.</title>
        <authorList>
            <person name="Chanchaithong P."/>
            <person name="Perreten V."/>
            <person name="Schwendener S."/>
        </authorList>
    </citation>
    <scope>NUCLEOTIDE SEQUENCE</scope>
    <source>
        <strain evidence="1">Epi0076A</strain>
    </source>
</reference>
<dbReference type="AlphaFoldDB" id="A0A4Y1NN73"/>